<evidence type="ECO:0000313" key="6">
    <source>
        <dbReference type="EMBL" id="XAG42866.1"/>
    </source>
</evidence>
<organism evidence="6">
    <name type="scientific">Aeromonas sp. 19NY04SH05-1</name>
    <dbReference type="NCBI Taxonomy" id="2920537"/>
    <lineage>
        <taxon>Bacteria</taxon>
        <taxon>Pseudomonadati</taxon>
        <taxon>Pseudomonadota</taxon>
        <taxon>Gammaproteobacteria</taxon>
        <taxon>Aeromonadales</taxon>
        <taxon>Aeromonadaceae</taxon>
        <taxon>Aeromonas</taxon>
    </lineage>
</organism>
<dbReference type="InterPro" id="IPR002577">
    <property type="entry name" value="HTH_HxlR"/>
</dbReference>
<protein>
    <submittedName>
        <fullName evidence="6">Helix-turn-helix transcriptional regulator</fullName>
    </submittedName>
</protein>
<name>A0AAU6TCG9_9GAMM</name>
<dbReference type="PANTHER" id="PTHR33204">
    <property type="entry name" value="TRANSCRIPTIONAL REGULATOR, MARR FAMILY"/>
    <property type="match status" value="1"/>
</dbReference>
<evidence type="ECO:0000256" key="2">
    <source>
        <dbReference type="ARBA" id="ARBA00023125"/>
    </source>
</evidence>
<evidence type="ECO:0000256" key="4">
    <source>
        <dbReference type="SAM" id="MobiDB-lite"/>
    </source>
</evidence>
<dbReference type="InterPro" id="IPR036388">
    <property type="entry name" value="WH-like_DNA-bd_sf"/>
</dbReference>
<dbReference type="GO" id="GO:0003677">
    <property type="term" value="F:DNA binding"/>
    <property type="evidence" value="ECO:0007669"/>
    <property type="project" value="UniProtKB-KW"/>
</dbReference>
<keyword evidence="1" id="KW-0805">Transcription regulation</keyword>
<evidence type="ECO:0000259" key="5">
    <source>
        <dbReference type="Pfam" id="PF01638"/>
    </source>
</evidence>
<reference evidence="6" key="1">
    <citation type="submission" date="2022-03" db="EMBL/GenBank/DDBJ databases">
        <title>Sea Food Isolates.</title>
        <authorList>
            <person name="Li C."/>
        </authorList>
    </citation>
    <scope>NUCLEOTIDE SEQUENCE</scope>
    <source>
        <strain evidence="6">19NY04SH05-1</strain>
    </source>
</reference>
<dbReference type="Pfam" id="PF01638">
    <property type="entry name" value="HxlR"/>
    <property type="match status" value="1"/>
</dbReference>
<keyword evidence="2" id="KW-0238">DNA-binding</keyword>
<accession>A0AAU6TCG9</accession>
<dbReference type="GO" id="GO:0006355">
    <property type="term" value="P:regulation of DNA-templated transcription"/>
    <property type="evidence" value="ECO:0007669"/>
    <property type="project" value="UniProtKB-ARBA"/>
</dbReference>
<evidence type="ECO:0000256" key="1">
    <source>
        <dbReference type="ARBA" id="ARBA00023015"/>
    </source>
</evidence>
<dbReference type="CDD" id="cd00090">
    <property type="entry name" value="HTH_ARSR"/>
    <property type="match status" value="1"/>
</dbReference>
<dbReference type="InterPro" id="IPR036390">
    <property type="entry name" value="WH_DNA-bd_sf"/>
</dbReference>
<dbReference type="InterPro" id="IPR011991">
    <property type="entry name" value="ArsR-like_HTH"/>
</dbReference>
<dbReference type="PANTHER" id="PTHR33204:SF37">
    <property type="entry name" value="HTH-TYPE TRANSCRIPTIONAL REGULATOR YODB"/>
    <property type="match status" value="1"/>
</dbReference>
<feature type="region of interest" description="Disordered" evidence="4">
    <location>
        <begin position="121"/>
        <end position="151"/>
    </location>
</feature>
<feature type="domain" description="HTH hxlR-type" evidence="5">
    <location>
        <begin position="20"/>
        <end position="107"/>
    </location>
</feature>
<dbReference type="EMBL" id="CP095328">
    <property type="protein sequence ID" value="XAG42866.1"/>
    <property type="molecule type" value="Genomic_DNA"/>
</dbReference>
<dbReference type="SUPFAM" id="SSF46785">
    <property type="entry name" value="Winged helix' DNA-binding domain"/>
    <property type="match status" value="1"/>
</dbReference>
<sequence length="151" mass="17577">MSDYNVYSRHCPARLFFDRLAERWVLLIIGLLRQQPTLRFNEIKREVDGISQKVLSQKLKLLERDGLVAREVYPSMPVRVEYRLTELGRSYADTIEQVSQWAQQHVETLLAAQLRFDETQAAEEQERARPPLRFLSPLNKPANPGNNKNGE</sequence>
<dbReference type="AlphaFoldDB" id="A0AAU6TCG9"/>
<keyword evidence="3" id="KW-0804">Transcription</keyword>
<gene>
    <name evidence="6" type="ORF">MRK42_07770</name>
</gene>
<proteinExistence type="predicted"/>
<feature type="compositionally biased region" description="Low complexity" evidence="4">
    <location>
        <begin position="139"/>
        <end position="151"/>
    </location>
</feature>
<dbReference type="Gene3D" id="1.10.10.10">
    <property type="entry name" value="Winged helix-like DNA-binding domain superfamily/Winged helix DNA-binding domain"/>
    <property type="match status" value="1"/>
</dbReference>
<dbReference type="RefSeq" id="WP_338612104.1">
    <property type="nucleotide sequence ID" value="NZ_CP095328.1"/>
</dbReference>
<evidence type="ECO:0000256" key="3">
    <source>
        <dbReference type="ARBA" id="ARBA00023163"/>
    </source>
</evidence>